<protein>
    <recommendedName>
        <fullName evidence="8">Protein transport protein SFT2</fullName>
    </recommendedName>
</protein>
<keyword evidence="3 8" id="KW-0812">Transmembrane</keyword>
<dbReference type="GO" id="GO:0000139">
    <property type="term" value="C:Golgi membrane"/>
    <property type="evidence" value="ECO:0007669"/>
    <property type="project" value="UniProtKB-SubCell"/>
</dbReference>
<feature type="transmembrane region" description="Helical" evidence="8">
    <location>
        <begin position="104"/>
        <end position="125"/>
    </location>
</feature>
<dbReference type="GO" id="GO:0015031">
    <property type="term" value="P:protein transport"/>
    <property type="evidence" value="ECO:0007669"/>
    <property type="project" value="UniProtKB-KW"/>
</dbReference>
<evidence type="ECO:0000313" key="9">
    <source>
        <dbReference type="EMBL" id="VVT58638.1"/>
    </source>
</evidence>
<comment type="subcellular location">
    <subcellularLocation>
        <location evidence="8">Golgi apparatus membrane</location>
        <topology evidence="8">Multi-pass membrane protein</topology>
    </subcellularLocation>
    <subcellularLocation>
        <location evidence="1">Membrane</location>
        <topology evidence="1">Multi-pass membrane protein</topology>
    </subcellularLocation>
</comment>
<evidence type="ECO:0000256" key="7">
    <source>
        <dbReference type="ARBA" id="ARBA00025800"/>
    </source>
</evidence>
<name>A0A5E8C9F7_9ASCO</name>
<evidence type="ECO:0000256" key="5">
    <source>
        <dbReference type="ARBA" id="ARBA00022989"/>
    </source>
</evidence>
<dbReference type="GeneID" id="43585120"/>
<reference evidence="9 10" key="1">
    <citation type="submission" date="2019-09" db="EMBL/GenBank/DDBJ databases">
        <authorList>
            <person name="Brejova B."/>
        </authorList>
    </citation>
    <scope>NUCLEOTIDE SEQUENCE [LARGE SCALE GENOMIC DNA]</scope>
</reference>
<gene>
    <name evidence="9" type="ORF">SAPINGB_P006309</name>
</gene>
<dbReference type="PANTHER" id="PTHR23137">
    <property type="entry name" value="VESICLE TRANSPORT PROTEIN-RELATED"/>
    <property type="match status" value="1"/>
</dbReference>
<keyword evidence="5 8" id="KW-1133">Transmembrane helix</keyword>
<comment type="similarity">
    <text evidence="7 8">Belongs to the SFT2 family.</text>
</comment>
<feature type="transmembrane region" description="Helical" evidence="8">
    <location>
        <begin position="169"/>
        <end position="187"/>
    </location>
</feature>
<dbReference type="InterPro" id="IPR011691">
    <property type="entry name" value="Vesicle_transpt_SFT2"/>
</dbReference>
<dbReference type="GO" id="GO:0016192">
    <property type="term" value="P:vesicle-mediated transport"/>
    <property type="evidence" value="ECO:0007669"/>
    <property type="project" value="InterPro"/>
</dbReference>
<keyword evidence="10" id="KW-1185">Reference proteome</keyword>
<dbReference type="PANTHER" id="PTHR23137:SF36">
    <property type="entry name" value="VESICLE TRANSPORT PROTEIN SFT2C"/>
    <property type="match status" value="1"/>
</dbReference>
<dbReference type="RefSeq" id="XP_031856911.1">
    <property type="nucleotide sequence ID" value="XM_032001020.1"/>
</dbReference>
<keyword evidence="2 8" id="KW-0813">Transport</keyword>
<proteinExistence type="inferred from homology"/>
<sequence>MSGSFEQAFKSQLSSWRGSLQSGFSGASSSSNTNTNNSSDSILDKVASWNPFANNKYISLPITEPRSTPFSSTTTTNGVSPQAAAESAPIEEPAWFNLSYWDRLLIFGICLLGAVACFALCFFIMPVLALKPRKFGVLWSLGSLLFMISFGVLQGPISYLRHLTSPARLPFTVTYFGSIIATLVFSLGLKSTILTILACVCQIIAAIWYAVSYFPMGTQSLKFASRIGARQVTSWINS</sequence>
<dbReference type="OrthoDB" id="660759at2759"/>
<keyword evidence="8" id="KW-0333">Golgi apparatus</keyword>
<dbReference type="InterPro" id="IPR007305">
    <property type="entry name" value="Vesicle_transpt_Got1/SFT2"/>
</dbReference>
<evidence type="ECO:0000256" key="3">
    <source>
        <dbReference type="ARBA" id="ARBA00022692"/>
    </source>
</evidence>
<evidence type="ECO:0000256" key="8">
    <source>
        <dbReference type="RuleBase" id="RU363111"/>
    </source>
</evidence>
<feature type="transmembrane region" description="Helical" evidence="8">
    <location>
        <begin position="137"/>
        <end position="157"/>
    </location>
</feature>
<feature type="transmembrane region" description="Helical" evidence="8">
    <location>
        <begin position="193"/>
        <end position="216"/>
    </location>
</feature>
<dbReference type="Pfam" id="PF04178">
    <property type="entry name" value="Got1"/>
    <property type="match status" value="1"/>
</dbReference>
<dbReference type="Proteomes" id="UP000398389">
    <property type="component" value="Unassembled WGS sequence"/>
</dbReference>
<keyword evidence="4 8" id="KW-0653">Protein transport</keyword>
<organism evidence="9 10">
    <name type="scientific">Magnusiomyces paraingens</name>
    <dbReference type="NCBI Taxonomy" id="2606893"/>
    <lineage>
        <taxon>Eukaryota</taxon>
        <taxon>Fungi</taxon>
        <taxon>Dikarya</taxon>
        <taxon>Ascomycota</taxon>
        <taxon>Saccharomycotina</taxon>
        <taxon>Dipodascomycetes</taxon>
        <taxon>Dipodascales</taxon>
        <taxon>Dipodascaceae</taxon>
        <taxon>Magnusiomyces</taxon>
    </lineage>
</organism>
<evidence type="ECO:0000256" key="1">
    <source>
        <dbReference type="ARBA" id="ARBA00004141"/>
    </source>
</evidence>
<evidence type="ECO:0000256" key="4">
    <source>
        <dbReference type="ARBA" id="ARBA00022927"/>
    </source>
</evidence>
<accession>A0A5E8C9F7</accession>
<evidence type="ECO:0000256" key="6">
    <source>
        <dbReference type="ARBA" id="ARBA00023136"/>
    </source>
</evidence>
<evidence type="ECO:0000256" key="2">
    <source>
        <dbReference type="ARBA" id="ARBA00022448"/>
    </source>
</evidence>
<evidence type="ECO:0000313" key="10">
    <source>
        <dbReference type="Proteomes" id="UP000398389"/>
    </source>
</evidence>
<dbReference type="AlphaFoldDB" id="A0A5E8C9F7"/>
<dbReference type="EMBL" id="CABVLU010000005">
    <property type="protein sequence ID" value="VVT58638.1"/>
    <property type="molecule type" value="Genomic_DNA"/>
</dbReference>
<keyword evidence="6 8" id="KW-0472">Membrane</keyword>
<comment type="function">
    <text evidence="8">Nonessential protein required for the fusion of transport vesicles derived from the endocytic pathway with the Golgi complex.</text>
</comment>